<dbReference type="PANTHER" id="PTHR34997:SF1">
    <property type="entry name" value="PEPTIDOGLYCAN-BINDING LYSIN DOMAIN"/>
    <property type="match status" value="1"/>
</dbReference>
<keyword evidence="3" id="KW-0732">Signal</keyword>
<proteinExistence type="predicted"/>
<dbReference type="CDD" id="cd00118">
    <property type="entry name" value="LysM"/>
    <property type="match status" value="1"/>
</dbReference>
<evidence type="ECO:0000256" key="2">
    <source>
        <dbReference type="ARBA" id="ARBA00023026"/>
    </source>
</evidence>
<evidence type="ECO:0000256" key="1">
    <source>
        <dbReference type="ARBA" id="ARBA00022669"/>
    </source>
</evidence>
<dbReference type="InterPro" id="IPR036779">
    <property type="entry name" value="LysM_dom_sf"/>
</dbReference>
<feature type="signal peptide" evidence="3">
    <location>
        <begin position="1"/>
        <end position="26"/>
    </location>
</feature>
<feature type="chain" id="PRO_5020230549" description="LysM domain-containing protein" evidence="3">
    <location>
        <begin position="27"/>
        <end position="113"/>
    </location>
</feature>
<dbReference type="Gramene" id="TKW26482">
    <property type="protein sequence ID" value="TKW26482"/>
    <property type="gene ID" value="SEVIR_3G192900v2"/>
</dbReference>
<reference evidence="5" key="1">
    <citation type="submission" date="2019-03" db="EMBL/GenBank/DDBJ databases">
        <title>WGS assembly of Setaria viridis.</title>
        <authorList>
            <person name="Huang P."/>
            <person name="Jenkins J."/>
            <person name="Grimwood J."/>
            <person name="Barry K."/>
            <person name="Healey A."/>
            <person name="Mamidi S."/>
            <person name="Sreedasyam A."/>
            <person name="Shu S."/>
            <person name="Feldman M."/>
            <person name="Wu J."/>
            <person name="Yu Y."/>
            <person name="Chen C."/>
            <person name="Johnson J."/>
            <person name="Rokhsar D."/>
            <person name="Baxter I."/>
            <person name="Schmutz J."/>
            <person name="Brutnell T."/>
            <person name="Kellogg E."/>
        </authorList>
    </citation>
    <scope>NUCLEOTIDE SEQUENCE [LARGE SCALE GENOMIC DNA]</scope>
</reference>
<dbReference type="PROSITE" id="PS51782">
    <property type="entry name" value="LYSM"/>
    <property type="match status" value="1"/>
</dbReference>
<dbReference type="InterPro" id="IPR018392">
    <property type="entry name" value="LysM"/>
</dbReference>
<name>A0A4U6VCR9_SETVI</name>
<dbReference type="Gene3D" id="3.10.350.10">
    <property type="entry name" value="LysM domain"/>
    <property type="match status" value="1"/>
</dbReference>
<evidence type="ECO:0000313" key="5">
    <source>
        <dbReference type="EMBL" id="TKW26482.1"/>
    </source>
</evidence>
<dbReference type="AlphaFoldDB" id="A0A4U6VCR9"/>
<evidence type="ECO:0000313" key="6">
    <source>
        <dbReference type="Proteomes" id="UP000298652"/>
    </source>
</evidence>
<evidence type="ECO:0000256" key="3">
    <source>
        <dbReference type="SAM" id="SignalP"/>
    </source>
</evidence>
<sequence length="113" mass="11513">MAATKASHRAVAAILLLAIAVGTAQAAVSEPGAGGRGQGATTTTTSARVPLPLAVTVRCTKVHVVKAGETCASVARDFRLTVAQFMVLNQEYTCTAAPLPHGRWVCVRGSAIG</sequence>
<gene>
    <name evidence="5" type="ORF">SEVIR_3G192900v2</name>
</gene>
<feature type="domain" description="LysM" evidence="4">
    <location>
        <begin position="61"/>
        <end position="107"/>
    </location>
</feature>
<dbReference type="Proteomes" id="UP000298652">
    <property type="component" value="Chromosome 3"/>
</dbReference>
<keyword evidence="6" id="KW-1185">Reference proteome</keyword>
<dbReference type="PANTHER" id="PTHR34997">
    <property type="entry name" value="AM15"/>
    <property type="match status" value="1"/>
</dbReference>
<evidence type="ECO:0000259" key="4">
    <source>
        <dbReference type="PROSITE" id="PS51782"/>
    </source>
</evidence>
<dbReference type="InterPro" id="IPR052210">
    <property type="entry name" value="LysM1-like"/>
</dbReference>
<keyword evidence="1" id="KW-0147">Chitin-binding</keyword>
<dbReference type="GO" id="GO:0008061">
    <property type="term" value="F:chitin binding"/>
    <property type="evidence" value="ECO:0007669"/>
    <property type="project" value="UniProtKB-KW"/>
</dbReference>
<dbReference type="EMBL" id="CM016554">
    <property type="protein sequence ID" value="TKW26482.1"/>
    <property type="molecule type" value="Genomic_DNA"/>
</dbReference>
<keyword evidence="2" id="KW-0843">Virulence</keyword>
<accession>A0A4U6VCR9</accession>
<organism evidence="5 6">
    <name type="scientific">Setaria viridis</name>
    <name type="common">Green bristlegrass</name>
    <name type="synonym">Setaria italica subsp. viridis</name>
    <dbReference type="NCBI Taxonomy" id="4556"/>
    <lineage>
        <taxon>Eukaryota</taxon>
        <taxon>Viridiplantae</taxon>
        <taxon>Streptophyta</taxon>
        <taxon>Embryophyta</taxon>
        <taxon>Tracheophyta</taxon>
        <taxon>Spermatophyta</taxon>
        <taxon>Magnoliopsida</taxon>
        <taxon>Liliopsida</taxon>
        <taxon>Poales</taxon>
        <taxon>Poaceae</taxon>
        <taxon>PACMAD clade</taxon>
        <taxon>Panicoideae</taxon>
        <taxon>Panicodae</taxon>
        <taxon>Paniceae</taxon>
        <taxon>Cenchrinae</taxon>
        <taxon>Setaria</taxon>
    </lineage>
</organism>
<protein>
    <recommendedName>
        <fullName evidence="4">LysM domain-containing protein</fullName>
    </recommendedName>
</protein>
<dbReference type="Pfam" id="PF01476">
    <property type="entry name" value="LysM"/>
    <property type="match status" value="1"/>
</dbReference>
<dbReference type="SUPFAM" id="SSF54106">
    <property type="entry name" value="LysM domain"/>
    <property type="match status" value="1"/>
</dbReference>
<dbReference type="OMA" id="LNQEYTC"/>